<reference evidence="2 3" key="1">
    <citation type="submission" date="2016-06" db="EMBL/GenBank/DDBJ databases">
        <authorList>
            <person name="Kjaerup R.B."/>
            <person name="Dalgaard T.S."/>
            <person name="Juul-Madsen H.R."/>
        </authorList>
    </citation>
    <scope>NUCLEOTIDE SEQUENCE [LARGE SCALE GENOMIC DNA]</scope>
    <source>
        <strain evidence="2 3">DSM 43904</strain>
    </source>
</reference>
<sequence length="466" mass="47709">MRKFRTLLGVTLAGACALAVVPGTASAAPAAPQQAAAALEDTTGAFYPLAPARLLDTRSGVGAPAGAIGAGKKVDLLVAGRGGVPAVGAGAVVLNVTITGPTASSFVTAYPAGEARPNASSINFPKGWLGSNNVTVKLGSGGKVSVYNHSGSTHVVVDVVGFYAADNGMTNRNGSEYQAYIPQRMFDTRYDGTGKMPADSWIDYAIDFGPENANVRSLVINLTAVSPAKAGFLTAWSGAGSRPTASTVNYGAGKVVPNLAFVQTRPCYEDWCSEIWGAPMFRVYTSQSAHFVTDLVGMMDDGSLEYGMRFKPVSPTRIADSRIGQGYPSILGPGAVRAVATPSELLTETTDVLAMNMTAVAPTNNTVITVWPAGYGDLFPKPDTSNLNPAAGQTVSGAVLTPIGPASANPPRAFNTHNLSGNVHMIADVVGTFYFSEPVSAATAAALKAGIAAPVAGKASRASTGS</sequence>
<keyword evidence="3" id="KW-1185">Reference proteome</keyword>
<feature type="chain" id="PRO_5008720339" evidence="1">
    <location>
        <begin position="28"/>
        <end position="466"/>
    </location>
</feature>
<evidence type="ECO:0000256" key="1">
    <source>
        <dbReference type="SAM" id="SignalP"/>
    </source>
</evidence>
<feature type="signal peptide" evidence="1">
    <location>
        <begin position="1"/>
        <end position="27"/>
    </location>
</feature>
<dbReference type="EMBL" id="LT607750">
    <property type="protein sequence ID" value="SCG78930.1"/>
    <property type="molecule type" value="Genomic_DNA"/>
</dbReference>
<dbReference type="AlphaFoldDB" id="A0A1C5K8D6"/>
<accession>A0A1C5K8D6</accession>
<organism evidence="2 3">
    <name type="scientific">Micromonospora echinaurantiaca</name>
    <dbReference type="NCBI Taxonomy" id="47857"/>
    <lineage>
        <taxon>Bacteria</taxon>
        <taxon>Bacillati</taxon>
        <taxon>Actinomycetota</taxon>
        <taxon>Actinomycetes</taxon>
        <taxon>Micromonosporales</taxon>
        <taxon>Micromonosporaceae</taxon>
        <taxon>Micromonospora</taxon>
    </lineage>
</organism>
<dbReference type="Proteomes" id="UP000198217">
    <property type="component" value="Chromosome I"/>
</dbReference>
<evidence type="ECO:0000313" key="3">
    <source>
        <dbReference type="Proteomes" id="UP000198217"/>
    </source>
</evidence>
<evidence type="ECO:0000313" key="2">
    <source>
        <dbReference type="EMBL" id="SCG78930.1"/>
    </source>
</evidence>
<keyword evidence="1" id="KW-0732">Signal</keyword>
<gene>
    <name evidence="2" type="ORF">GA0070609_5727</name>
</gene>
<dbReference type="PROSITE" id="PS51257">
    <property type="entry name" value="PROKAR_LIPOPROTEIN"/>
    <property type="match status" value="1"/>
</dbReference>
<name>A0A1C5K8D6_9ACTN</name>
<proteinExistence type="predicted"/>
<dbReference type="RefSeq" id="WP_157748319.1">
    <property type="nucleotide sequence ID" value="NZ_LT607750.1"/>
</dbReference>
<protein>
    <submittedName>
        <fullName evidence="2">Uncharacterized protein</fullName>
    </submittedName>
</protein>